<reference evidence="1 2" key="1">
    <citation type="submission" date="2022-03" db="EMBL/GenBank/DDBJ databases">
        <title>Complete genome sequence of Lysobacter capsici VKM B-2533 and Lysobacter gummosus 10.1.1, promising sources of lytic agents.</title>
        <authorList>
            <person name="Tarlachkov S.V."/>
            <person name="Kudryakova I.V."/>
            <person name="Afoshin A.S."/>
            <person name="Leontyevskaya E.A."/>
            <person name="Leontyevskaya N.V."/>
        </authorList>
    </citation>
    <scope>NUCLEOTIDE SEQUENCE [LARGE SCALE GENOMIC DNA]</scope>
    <source>
        <strain evidence="1 2">10.1.1</strain>
    </source>
</reference>
<accession>A0ABY3XCY0</accession>
<evidence type="ECO:0008006" key="3">
    <source>
        <dbReference type="Google" id="ProtNLM"/>
    </source>
</evidence>
<protein>
    <recommendedName>
        <fullName evidence="3">Integron gene cassette protein</fullName>
    </recommendedName>
</protein>
<evidence type="ECO:0000313" key="1">
    <source>
        <dbReference type="EMBL" id="UNP29655.1"/>
    </source>
</evidence>
<organism evidence="1 2">
    <name type="scientific">Lysobacter gummosus</name>
    <dbReference type="NCBI Taxonomy" id="262324"/>
    <lineage>
        <taxon>Bacteria</taxon>
        <taxon>Pseudomonadati</taxon>
        <taxon>Pseudomonadota</taxon>
        <taxon>Gammaproteobacteria</taxon>
        <taxon>Lysobacterales</taxon>
        <taxon>Lysobacteraceae</taxon>
        <taxon>Lysobacter</taxon>
    </lineage>
</organism>
<dbReference type="EMBL" id="CP093547">
    <property type="protein sequence ID" value="UNP29655.1"/>
    <property type="molecule type" value="Genomic_DNA"/>
</dbReference>
<dbReference type="RefSeq" id="WP_148649149.1">
    <property type="nucleotide sequence ID" value="NZ_CP011131.1"/>
</dbReference>
<proteinExistence type="predicted"/>
<evidence type="ECO:0000313" key="2">
    <source>
        <dbReference type="Proteomes" id="UP000829194"/>
    </source>
</evidence>
<keyword evidence="2" id="KW-1185">Reference proteome</keyword>
<name>A0ABY3XCY0_9GAMM</name>
<sequence length="92" mass="9951">MDPISLEDLALLDVLQRIDQGQAPGRHASALRDRLIDAALAQLDEDGDTLSLTDAGVERCKSLRHRVAADAEAAQVIKEREESAAAQETETD</sequence>
<gene>
    <name evidence="1" type="ORF">MOV92_24925</name>
</gene>
<dbReference type="Proteomes" id="UP000829194">
    <property type="component" value="Chromosome"/>
</dbReference>